<dbReference type="Proteomes" id="UP000245609">
    <property type="component" value="Unassembled WGS sequence"/>
</dbReference>
<dbReference type="AlphaFoldDB" id="A0A2T9Z920"/>
<feature type="non-terminal residue" evidence="1">
    <location>
        <position position="1"/>
    </location>
</feature>
<dbReference type="EMBL" id="MBFS01001382">
    <property type="protein sequence ID" value="PVV01091.1"/>
    <property type="molecule type" value="Genomic_DNA"/>
</dbReference>
<reference evidence="1 2" key="1">
    <citation type="journal article" date="2018" name="MBio">
        <title>Comparative Genomics Reveals the Core Gene Toolbox for the Fungus-Insect Symbiosis.</title>
        <authorList>
            <person name="Wang Y."/>
            <person name="Stata M."/>
            <person name="Wang W."/>
            <person name="Stajich J.E."/>
            <person name="White M.M."/>
            <person name="Moncalvo J.M."/>
        </authorList>
    </citation>
    <scope>NUCLEOTIDE SEQUENCE [LARGE SCALE GENOMIC DNA]</scope>
    <source>
        <strain evidence="1 2">SC-DP-2</strain>
    </source>
</reference>
<evidence type="ECO:0000313" key="2">
    <source>
        <dbReference type="Proteomes" id="UP000245609"/>
    </source>
</evidence>
<proteinExistence type="predicted"/>
<gene>
    <name evidence="1" type="ORF">BB560_004505</name>
</gene>
<comment type="caution">
    <text evidence="1">The sequence shown here is derived from an EMBL/GenBank/DDBJ whole genome shotgun (WGS) entry which is preliminary data.</text>
</comment>
<sequence>NIDKEAGMKDKFISTKQPIRELQAFPKLLQALSSISENFFCLPLLSGTATNKVCSSQESNQRPT</sequence>
<organism evidence="1 2">
    <name type="scientific">Smittium megazygosporum</name>
    <dbReference type="NCBI Taxonomy" id="133381"/>
    <lineage>
        <taxon>Eukaryota</taxon>
        <taxon>Fungi</taxon>
        <taxon>Fungi incertae sedis</taxon>
        <taxon>Zoopagomycota</taxon>
        <taxon>Kickxellomycotina</taxon>
        <taxon>Harpellomycetes</taxon>
        <taxon>Harpellales</taxon>
        <taxon>Legeriomycetaceae</taxon>
        <taxon>Smittium</taxon>
    </lineage>
</organism>
<accession>A0A2T9Z920</accession>
<keyword evidence="2" id="KW-1185">Reference proteome</keyword>
<protein>
    <submittedName>
        <fullName evidence="1">Uncharacterized protein</fullName>
    </submittedName>
</protein>
<name>A0A2T9Z920_9FUNG</name>
<evidence type="ECO:0000313" key="1">
    <source>
        <dbReference type="EMBL" id="PVV01091.1"/>
    </source>
</evidence>